<reference evidence="3 4" key="1">
    <citation type="journal article" date="2019" name="Int. J. Syst. Evol. Microbiol.">
        <title>The Global Catalogue of Microorganisms (GCM) 10K type strain sequencing project: providing services to taxonomists for standard genome sequencing and annotation.</title>
        <authorList>
            <consortium name="The Broad Institute Genomics Platform"/>
            <consortium name="The Broad Institute Genome Sequencing Center for Infectious Disease"/>
            <person name="Wu L."/>
            <person name="Ma J."/>
        </authorList>
    </citation>
    <scope>NUCLEOTIDE SEQUENCE [LARGE SCALE GENOMIC DNA]</scope>
    <source>
        <strain evidence="3 4">JCM 16009</strain>
    </source>
</reference>
<proteinExistence type="predicted"/>
<gene>
    <name evidence="3" type="ORF">GCM10009836_20410</name>
</gene>
<dbReference type="RefSeq" id="WP_344414877.1">
    <property type="nucleotide sequence ID" value="NZ_BAAAQK010000005.1"/>
</dbReference>
<sequence>MSNEIVRQLAKAGHPPLVSVASRIASGLVDLARGQVVGVTGPSSVGKSTFSQAIREEVLRRGLTVEVVGADHFLRPELRGETHYREGQDTPLTPEDFDFDALSRLIAALRAGCSVDFDTYDRGLGWRGIDRHLEPVEILLVEGLFLDSVQAARAIDFDLVILLEAPWDTIASSRRHRDEQFRQTGSGSFRSRQETEEEIRRTQESYLKYERSKLPRRRLAMRFDSDLHLADVR</sequence>
<comment type="caution">
    <text evidence="3">The sequence shown here is derived from an EMBL/GenBank/DDBJ whole genome shotgun (WGS) entry which is preliminary data.</text>
</comment>
<feature type="domain" description="Phosphoribulokinase/uridine kinase" evidence="2">
    <location>
        <begin position="36"/>
        <end position="209"/>
    </location>
</feature>
<dbReference type="InterPro" id="IPR006083">
    <property type="entry name" value="PRK/URK"/>
</dbReference>
<dbReference type="EMBL" id="BAAAQK010000005">
    <property type="protein sequence ID" value="GAA1840997.1"/>
    <property type="molecule type" value="Genomic_DNA"/>
</dbReference>
<evidence type="ECO:0000256" key="1">
    <source>
        <dbReference type="SAM" id="MobiDB-lite"/>
    </source>
</evidence>
<evidence type="ECO:0000259" key="2">
    <source>
        <dbReference type="Pfam" id="PF00485"/>
    </source>
</evidence>
<protein>
    <recommendedName>
        <fullName evidence="2">Phosphoribulokinase/uridine kinase domain-containing protein</fullName>
    </recommendedName>
</protein>
<dbReference type="Proteomes" id="UP001500449">
    <property type="component" value="Unassembled WGS sequence"/>
</dbReference>
<keyword evidence="4" id="KW-1185">Reference proteome</keyword>
<dbReference type="PANTHER" id="PTHR10285">
    <property type="entry name" value="URIDINE KINASE"/>
    <property type="match status" value="1"/>
</dbReference>
<organism evidence="3 4">
    <name type="scientific">Pseudonocardia ailaonensis</name>
    <dbReference type="NCBI Taxonomy" id="367279"/>
    <lineage>
        <taxon>Bacteria</taxon>
        <taxon>Bacillati</taxon>
        <taxon>Actinomycetota</taxon>
        <taxon>Actinomycetes</taxon>
        <taxon>Pseudonocardiales</taxon>
        <taxon>Pseudonocardiaceae</taxon>
        <taxon>Pseudonocardia</taxon>
    </lineage>
</organism>
<dbReference type="SUPFAM" id="SSF52540">
    <property type="entry name" value="P-loop containing nucleoside triphosphate hydrolases"/>
    <property type="match status" value="1"/>
</dbReference>
<dbReference type="Gene3D" id="3.40.50.300">
    <property type="entry name" value="P-loop containing nucleotide triphosphate hydrolases"/>
    <property type="match status" value="1"/>
</dbReference>
<accession>A0ABN2MXN1</accession>
<evidence type="ECO:0000313" key="3">
    <source>
        <dbReference type="EMBL" id="GAA1840997.1"/>
    </source>
</evidence>
<name>A0ABN2MXN1_9PSEU</name>
<evidence type="ECO:0000313" key="4">
    <source>
        <dbReference type="Proteomes" id="UP001500449"/>
    </source>
</evidence>
<dbReference type="InterPro" id="IPR027417">
    <property type="entry name" value="P-loop_NTPase"/>
</dbReference>
<dbReference type="Pfam" id="PF00485">
    <property type="entry name" value="PRK"/>
    <property type="match status" value="1"/>
</dbReference>
<feature type="region of interest" description="Disordered" evidence="1">
    <location>
        <begin position="176"/>
        <end position="197"/>
    </location>
</feature>